<evidence type="ECO:0000256" key="4">
    <source>
        <dbReference type="ARBA" id="ARBA00022833"/>
    </source>
</evidence>
<comment type="caution">
    <text evidence="11">The sequence shown here is derived from an EMBL/GenBank/DDBJ whole genome shotgun (WGS) entry which is preliminary data.</text>
</comment>
<evidence type="ECO:0000256" key="7">
    <source>
        <dbReference type="ARBA" id="ARBA00023163"/>
    </source>
</evidence>
<evidence type="ECO:0000256" key="8">
    <source>
        <dbReference type="ARBA" id="ARBA00023242"/>
    </source>
</evidence>
<dbReference type="SUPFAM" id="SSF54171">
    <property type="entry name" value="DNA-binding domain"/>
    <property type="match status" value="1"/>
</dbReference>
<sequence>MGTDDTLNSSPSKAENAMARVVASPGGECSIQKEESVPMTDQALQLVYPQAGRLCFDGKHVDQNLCLYEEKIDSYSAKEKQNHSKVNVGKHSNERAPRVYTAISALPSTQRALQPSFLLTNGDRMERAHMQQVSKGTVNISPDEEYIKYTNTGSSRVLPCIGAYTVQCALCMKWRLIPTKEQYEEIRQSVSENPFFCSSTASWRPNISCEDPSDVMQDDSHLWAIDRPNIPAPPPGWDRQLVFRGAGASKFADVYYVAPSGRKLRSTPEVERFLTEFPEYAQGARISQFSFVIPKPLDRDYCRKKSAELSSYNLKAYGKSQDKKLSAKRKAFQRLSSKELSKEHLGGLDIILKASGIIEKSFSGTGMDPDHHKSIHQHMVEGSLPPEKVTKGLVGLPGNLKNAEFTSTANVPDNTS</sequence>
<dbReference type="SMART" id="SM00391">
    <property type="entry name" value="MBD"/>
    <property type="match status" value="1"/>
</dbReference>
<protein>
    <submittedName>
        <fullName evidence="11">Uncharacterized protein</fullName>
    </submittedName>
</protein>
<keyword evidence="2" id="KW-0479">Metal-binding</keyword>
<keyword evidence="4" id="KW-0862">Zinc</keyword>
<gene>
    <name evidence="11" type="ORF">KP509_39G057100</name>
</gene>
<organism evidence="11 12">
    <name type="scientific">Ceratopteris richardii</name>
    <name type="common">Triangle waterfern</name>
    <dbReference type="NCBI Taxonomy" id="49495"/>
    <lineage>
        <taxon>Eukaryota</taxon>
        <taxon>Viridiplantae</taxon>
        <taxon>Streptophyta</taxon>
        <taxon>Embryophyta</taxon>
        <taxon>Tracheophyta</taxon>
        <taxon>Polypodiopsida</taxon>
        <taxon>Polypodiidae</taxon>
        <taxon>Polypodiales</taxon>
        <taxon>Pteridineae</taxon>
        <taxon>Pteridaceae</taxon>
        <taxon>Parkerioideae</taxon>
        <taxon>Ceratopteris</taxon>
    </lineage>
</organism>
<keyword evidence="7" id="KW-0804">Transcription</keyword>
<dbReference type="Gene3D" id="3.30.40.100">
    <property type="match status" value="1"/>
</dbReference>
<keyword evidence="5" id="KW-0805">Transcription regulation</keyword>
<feature type="domain" description="MBD" evidence="9">
    <location>
        <begin position="223"/>
        <end position="296"/>
    </location>
</feature>
<evidence type="ECO:0000256" key="2">
    <source>
        <dbReference type="ARBA" id="ARBA00022723"/>
    </source>
</evidence>
<dbReference type="GO" id="GO:0003677">
    <property type="term" value="F:DNA binding"/>
    <property type="evidence" value="ECO:0007669"/>
    <property type="project" value="UniProtKB-KW"/>
</dbReference>
<dbReference type="CDD" id="cd01396">
    <property type="entry name" value="MeCP2_MBD"/>
    <property type="match status" value="1"/>
</dbReference>
<dbReference type="PROSITE" id="PS51050">
    <property type="entry name" value="ZF_CW"/>
    <property type="match status" value="1"/>
</dbReference>
<dbReference type="GO" id="GO:0008270">
    <property type="term" value="F:zinc ion binding"/>
    <property type="evidence" value="ECO:0007669"/>
    <property type="project" value="UniProtKB-KW"/>
</dbReference>
<evidence type="ECO:0000313" key="12">
    <source>
        <dbReference type="Proteomes" id="UP000825935"/>
    </source>
</evidence>
<dbReference type="OrthoDB" id="10072024at2759"/>
<dbReference type="Gene3D" id="3.30.890.10">
    <property type="entry name" value="Methyl-cpg-binding Protein 2, Chain A"/>
    <property type="match status" value="1"/>
</dbReference>
<dbReference type="AlphaFoldDB" id="A0A8T2Q1T8"/>
<evidence type="ECO:0000259" key="9">
    <source>
        <dbReference type="PROSITE" id="PS50982"/>
    </source>
</evidence>
<dbReference type="EMBL" id="CM035444">
    <property type="protein sequence ID" value="KAH7277562.1"/>
    <property type="molecule type" value="Genomic_DNA"/>
</dbReference>
<feature type="domain" description="CW-type" evidence="10">
    <location>
        <begin position="158"/>
        <end position="217"/>
    </location>
</feature>
<comment type="subcellular location">
    <subcellularLocation>
        <location evidence="1">Nucleus</location>
    </subcellularLocation>
</comment>
<dbReference type="PROSITE" id="PS50982">
    <property type="entry name" value="MBD"/>
    <property type="match status" value="1"/>
</dbReference>
<dbReference type="GO" id="GO:0005634">
    <property type="term" value="C:nucleus"/>
    <property type="evidence" value="ECO:0007669"/>
    <property type="project" value="UniProtKB-SubCell"/>
</dbReference>
<dbReference type="Pfam" id="PF07496">
    <property type="entry name" value="zf-CW"/>
    <property type="match status" value="1"/>
</dbReference>
<reference evidence="11" key="1">
    <citation type="submission" date="2021-08" db="EMBL/GenBank/DDBJ databases">
        <title>WGS assembly of Ceratopteris richardii.</title>
        <authorList>
            <person name="Marchant D.B."/>
            <person name="Chen G."/>
            <person name="Jenkins J."/>
            <person name="Shu S."/>
            <person name="Leebens-Mack J."/>
            <person name="Grimwood J."/>
            <person name="Schmutz J."/>
            <person name="Soltis P."/>
            <person name="Soltis D."/>
            <person name="Chen Z.-H."/>
        </authorList>
    </citation>
    <scope>NUCLEOTIDE SEQUENCE</scope>
    <source>
        <strain evidence="11">Whitten #5841</strain>
        <tissue evidence="11">Leaf</tissue>
    </source>
</reference>
<dbReference type="PANTHER" id="PTHR12396:SF0">
    <property type="entry name" value="METHYL-CPG BINDING DOMAIN PROTEIN-LIKE, ISOFORM C"/>
    <property type="match status" value="1"/>
</dbReference>
<dbReference type="Pfam" id="PF01429">
    <property type="entry name" value="MBD"/>
    <property type="match status" value="1"/>
</dbReference>
<evidence type="ECO:0000256" key="1">
    <source>
        <dbReference type="ARBA" id="ARBA00004123"/>
    </source>
</evidence>
<keyword evidence="6" id="KW-0238">DNA-binding</keyword>
<name>A0A8T2Q1T8_CERRI</name>
<keyword evidence="12" id="KW-1185">Reference proteome</keyword>
<dbReference type="InterPro" id="IPR011124">
    <property type="entry name" value="Znf_CW"/>
</dbReference>
<keyword evidence="8" id="KW-0539">Nucleus</keyword>
<dbReference type="EMBL" id="CM035444">
    <property type="protein sequence ID" value="KAH7277561.1"/>
    <property type="molecule type" value="Genomic_DNA"/>
</dbReference>
<evidence type="ECO:0000256" key="3">
    <source>
        <dbReference type="ARBA" id="ARBA00022771"/>
    </source>
</evidence>
<dbReference type="InterPro" id="IPR016177">
    <property type="entry name" value="DNA-bd_dom_sf"/>
</dbReference>
<evidence type="ECO:0000256" key="5">
    <source>
        <dbReference type="ARBA" id="ARBA00023015"/>
    </source>
</evidence>
<dbReference type="Proteomes" id="UP000825935">
    <property type="component" value="Chromosome 39"/>
</dbReference>
<evidence type="ECO:0000259" key="10">
    <source>
        <dbReference type="PROSITE" id="PS51050"/>
    </source>
</evidence>
<dbReference type="InterPro" id="IPR001739">
    <property type="entry name" value="Methyl_CpG_DNA-bd"/>
</dbReference>
<keyword evidence="3" id="KW-0863">Zinc-finger</keyword>
<dbReference type="EMBL" id="CM035444">
    <property type="protein sequence ID" value="KAH7277563.1"/>
    <property type="molecule type" value="Genomic_DNA"/>
</dbReference>
<evidence type="ECO:0000313" key="11">
    <source>
        <dbReference type="EMBL" id="KAH7277563.1"/>
    </source>
</evidence>
<accession>A0A8T2Q1T8</accession>
<proteinExistence type="predicted"/>
<evidence type="ECO:0000256" key="6">
    <source>
        <dbReference type="ARBA" id="ARBA00023125"/>
    </source>
</evidence>
<dbReference type="PANTHER" id="PTHR12396">
    <property type="entry name" value="METHYL-CPG BINDING PROTEIN, MBD"/>
    <property type="match status" value="1"/>
</dbReference>